<proteinExistence type="predicted"/>
<dbReference type="AlphaFoldDB" id="A0A250DQA0"/>
<dbReference type="RefSeq" id="WP_095746399.1">
    <property type="nucleotide sequence ID" value="NZ_CP023284.1"/>
</dbReference>
<accession>A0A250DQA0</accession>
<reference evidence="1 2" key="1">
    <citation type="submission" date="2017-09" db="EMBL/GenBank/DDBJ databases">
        <title>The diverse metabolic capabilities of V. boronicumulans make it an excellent choice for continued studies on novel biodegradation.</title>
        <authorList>
            <person name="Sun S."/>
        </authorList>
    </citation>
    <scope>NUCLEOTIDE SEQUENCE [LARGE SCALE GENOMIC DNA]</scope>
    <source>
        <strain evidence="1 2">J1</strain>
    </source>
</reference>
<evidence type="ECO:0000313" key="1">
    <source>
        <dbReference type="EMBL" id="ATA56169.1"/>
    </source>
</evidence>
<evidence type="ECO:0000313" key="2">
    <source>
        <dbReference type="Proteomes" id="UP000217154"/>
    </source>
</evidence>
<protein>
    <submittedName>
        <fullName evidence="1">Uncharacterized protein</fullName>
    </submittedName>
</protein>
<name>A0A250DQA0_9BURK</name>
<dbReference type="EMBL" id="CP023284">
    <property type="protein sequence ID" value="ATA56169.1"/>
    <property type="molecule type" value="Genomic_DNA"/>
</dbReference>
<organism evidence="1 2">
    <name type="scientific">Variovorax boronicumulans</name>
    <dbReference type="NCBI Taxonomy" id="436515"/>
    <lineage>
        <taxon>Bacteria</taxon>
        <taxon>Pseudomonadati</taxon>
        <taxon>Pseudomonadota</taxon>
        <taxon>Betaproteobacteria</taxon>
        <taxon>Burkholderiales</taxon>
        <taxon>Comamonadaceae</taxon>
        <taxon>Variovorax</taxon>
    </lineage>
</organism>
<dbReference type="Proteomes" id="UP000217154">
    <property type="component" value="Chromosome"/>
</dbReference>
<sequence>MSFNTAVYRCQTSEELAALVSGYKMSNLELDCYEERINQLMDHEAMDLYEDDAKQKAEDFVSRAYGKGHPEFADMVEKQTKVEMDTEWSIRQSIDATTKLQTLQMEREDDRHRQLIDSIDNVAQTVEESSAFAQGKKLIERHPFLTGLLGPSIVRKIFGR</sequence>
<gene>
    <name evidence="1" type="ORF">CKY39_25225</name>
</gene>
<dbReference type="KEGG" id="vbo:CKY39_25225"/>